<evidence type="ECO:0000256" key="1">
    <source>
        <dbReference type="SAM" id="MobiDB-lite"/>
    </source>
</evidence>
<dbReference type="KEGG" id="mcha:111023772"/>
<evidence type="ECO:0000313" key="2">
    <source>
        <dbReference type="Proteomes" id="UP000504603"/>
    </source>
</evidence>
<organism evidence="2 3">
    <name type="scientific">Momordica charantia</name>
    <name type="common">Bitter gourd</name>
    <name type="synonym">Balsam pear</name>
    <dbReference type="NCBI Taxonomy" id="3673"/>
    <lineage>
        <taxon>Eukaryota</taxon>
        <taxon>Viridiplantae</taxon>
        <taxon>Streptophyta</taxon>
        <taxon>Embryophyta</taxon>
        <taxon>Tracheophyta</taxon>
        <taxon>Spermatophyta</taxon>
        <taxon>Magnoliopsida</taxon>
        <taxon>eudicotyledons</taxon>
        <taxon>Gunneridae</taxon>
        <taxon>Pentapetalae</taxon>
        <taxon>rosids</taxon>
        <taxon>fabids</taxon>
        <taxon>Cucurbitales</taxon>
        <taxon>Cucurbitaceae</taxon>
        <taxon>Momordiceae</taxon>
        <taxon>Momordica</taxon>
    </lineage>
</organism>
<sequence length="130" mass="15043">MKKKYQGSSRTKCVLLQVLRKEFEMLQMKEREFVTSSFAKMMVVANKMRFHGENMEYVVIVEKVLRSMTPKFNYVVCSIAESKDVDTLSLNELQSSLLVHEQNMNRDSTTEEQALKASTSTSSSNFRRRG</sequence>
<evidence type="ECO:0000313" key="3">
    <source>
        <dbReference type="RefSeq" id="XP_022156940.1"/>
    </source>
</evidence>
<dbReference type="RefSeq" id="XP_022156940.1">
    <property type="nucleotide sequence ID" value="XM_022301248.1"/>
</dbReference>
<dbReference type="Pfam" id="PF14223">
    <property type="entry name" value="Retrotran_gag_2"/>
    <property type="match status" value="1"/>
</dbReference>
<dbReference type="OrthoDB" id="2013098at2759"/>
<protein>
    <submittedName>
        <fullName evidence="3">Uncharacterized protein LOC111023772</fullName>
    </submittedName>
</protein>
<proteinExistence type="predicted"/>
<dbReference type="PANTHER" id="PTHR35317">
    <property type="entry name" value="OS04G0629600 PROTEIN"/>
    <property type="match status" value="1"/>
</dbReference>
<gene>
    <name evidence="3" type="primary">LOC111023772</name>
</gene>
<reference evidence="3" key="1">
    <citation type="submission" date="2025-08" db="UniProtKB">
        <authorList>
            <consortium name="RefSeq"/>
        </authorList>
    </citation>
    <scope>IDENTIFICATION</scope>
    <source>
        <strain evidence="3">OHB3-1</strain>
    </source>
</reference>
<keyword evidence="2" id="KW-1185">Reference proteome</keyword>
<dbReference type="GeneID" id="111023772"/>
<dbReference type="Proteomes" id="UP000504603">
    <property type="component" value="Unplaced"/>
</dbReference>
<feature type="region of interest" description="Disordered" evidence="1">
    <location>
        <begin position="101"/>
        <end position="130"/>
    </location>
</feature>
<dbReference type="PANTHER" id="PTHR35317:SF27">
    <property type="entry name" value="RETROVIRUS-RELATED POL POLYPROTEIN FROM TRANSPOSON TNT 1-94"/>
    <property type="match status" value="1"/>
</dbReference>
<name>A0A6J1DRS3_MOMCH</name>
<dbReference type="AlphaFoldDB" id="A0A6J1DRS3"/>
<accession>A0A6J1DRS3</accession>